<dbReference type="EMBL" id="JBJQOH010000008">
    <property type="protein sequence ID" value="KAL3676187.1"/>
    <property type="molecule type" value="Genomic_DNA"/>
</dbReference>
<dbReference type="InterPro" id="IPR017853">
    <property type="entry name" value="GH"/>
</dbReference>
<dbReference type="Gene3D" id="3.20.20.80">
    <property type="entry name" value="Glycosidases"/>
    <property type="match status" value="1"/>
</dbReference>
<keyword evidence="3" id="KW-0326">Glycosidase</keyword>
<comment type="similarity">
    <text evidence="1 4">Belongs to the glycosyl hydrolase 1 family.</text>
</comment>
<dbReference type="GO" id="GO:0016798">
    <property type="term" value="F:hydrolase activity, acting on glycosyl bonds"/>
    <property type="evidence" value="ECO:0007669"/>
    <property type="project" value="UniProtKB-KW"/>
</dbReference>
<keyword evidence="6" id="KW-1185">Reference proteome</keyword>
<dbReference type="Pfam" id="PF00232">
    <property type="entry name" value="Glyco_hydro_1"/>
    <property type="match status" value="1"/>
</dbReference>
<evidence type="ECO:0000313" key="5">
    <source>
        <dbReference type="EMBL" id="KAL3676187.1"/>
    </source>
</evidence>
<accession>A0ABD3GAK3</accession>
<dbReference type="PANTHER" id="PTHR10353:SF36">
    <property type="entry name" value="LP05116P"/>
    <property type="match status" value="1"/>
</dbReference>
<dbReference type="InterPro" id="IPR001360">
    <property type="entry name" value="Glyco_hydro_1"/>
</dbReference>
<name>A0ABD3GAK3_9MARC</name>
<evidence type="ECO:0000256" key="4">
    <source>
        <dbReference type="RuleBase" id="RU003690"/>
    </source>
</evidence>
<dbReference type="SUPFAM" id="SSF51445">
    <property type="entry name" value="(Trans)glycosidases"/>
    <property type="match status" value="1"/>
</dbReference>
<gene>
    <name evidence="5" type="ORF">R1sor_026135</name>
</gene>
<sequence>MLFLTTKSLIEEDISRDRFPGDFTFGCSTAAYQIEGGVHEGRILDGSTGNIACDSYHKYQEDVDLINVVGFDAYRFSIAWTLIFPDGVGNQPNPEGLA</sequence>
<dbReference type="PANTHER" id="PTHR10353">
    <property type="entry name" value="GLYCOSYL HYDROLASE"/>
    <property type="match status" value="1"/>
</dbReference>
<dbReference type="InterPro" id="IPR033132">
    <property type="entry name" value="GH_1_N_CS"/>
</dbReference>
<evidence type="ECO:0008006" key="7">
    <source>
        <dbReference type="Google" id="ProtNLM"/>
    </source>
</evidence>
<comment type="caution">
    <text evidence="5">The sequence shown here is derived from an EMBL/GenBank/DDBJ whole genome shotgun (WGS) entry which is preliminary data.</text>
</comment>
<evidence type="ECO:0000256" key="2">
    <source>
        <dbReference type="ARBA" id="ARBA00022801"/>
    </source>
</evidence>
<evidence type="ECO:0000256" key="3">
    <source>
        <dbReference type="ARBA" id="ARBA00023295"/>
    </source>
</evidence>
<evidence type="ECO:0000256" key="1">
    <source>
        <dbReference type="ARBA" id="ARBA00010838"/>
    </source>
</evidence>
<protein>
    <recommendedName>
        <fullName evidence="7">Beta-glucosidase</fullName>
    </recommendedName>
</protein>
<proteinExistence type="inferred from homology"/>
<dbReference type="Proteomes" id="UP001633002">
    <property type="component" value="Unassembled WGS sequence"/>
</dbReference>
<dbReference type="PROSITE" id="PS00653">
    <property type="entry name" value="GLYCOSYL_HYDROL_F1_2"/>
    <property type="match status" value="1"/>
</dbReference>
<dbReference type="AlphaFoldDB" id="A0ABD3GAK3"/>
<reference evidence="5 6" key="1">
    <citation type="submission" date="2024-09" db="EMBL/GenBank/DDBJ databases">
        <title>Chromosome-scale assembly of Riccia sorocarpa.</title>
        <authorList>
            <person name="Paukszto L."/>
        </authorList>
    </citation>
    <scope>NUCLEOTIDE SEQUENCE [LARGE SCALE GENOMIC DNA]</scope>
    <source>
        <strain evidence="5">LP-2024</strain>
        <tissue evidence="5">Aerial parts of the thallus</tissue>
    </source>
</reference>
<evidence type="ECO:0000313" key="6">
    <source>
        <dbReference type="Proteomes" id="UP001633002"/>
    </source>
</evidence>
<keyword evidence="2" id="KW-0378">Hydrolase</keyword>
<organism evidence="5 6">
    <name type="scientific">Riccia sorocarpa</name>
    <dbReference type="NCBI Taxonomy" id="122646"/>
    <lineage>
        <taxon>Eukaryota</taxon>
        <taxon>Viridiplantae</taxon>
        <taxon>Streptophyta</taxon>
        <taxon>Embryophyta</taxon>
        <taxon>Marchantiophyta</taxon>
        <taxon>Marchantiopsida</taxon>
        <taxon>Marchantiidae</taxon>
        <taxon>Marchantiales</taxon>
        <taxon>Ricciaceae</taxon>
        <taxon>Riccia</taxon>
    </lineage>
</organism>